<evidence type="ECO:0000313" key="1">
    <source>
        <dbReference type="EMBL" id="MBA0084743.1"/>
    </source>
</evidence>
<feature type="non-terminal residue" evidence="1">
    <location>
        <position position="60"/>
    </location>
</feature>
<evidence type="ECO:0008006" key="3">
    <source>
        <dbReference type="Google" id="ProtNLM"/>
    </source>
</evidence>
<sequence length="60" mass="6514">MSLTARSAYAQTVSSIIVQGNQRVEADTIRSYFRPGPTGHLDAFQIDEGVKALISTGLFQ</sequence>
<name>A0A7V8NNR3_9BACT</name>
<keyword evidence="2" id="KW-1185">Reference proteome</keyword>
<organism evidence="1 2">
    <name type="scientific">Candidatus Acidiferrum panamense</name>
    <dbReference type="NCBI Taxonomy" id="2741543"/>
    <lineage>
        <taxon>Bacteria</taxon>
        <taxon>Pseudomonadati</taxon>
        <taxon>Acidobacteriota</taxon>
        <taxon>Terriglobia</taxon>
        <taxon>Candidatus Acidiferrales</taxon>
        <taxon>Candidatus Acidiferrum</taxon>
    </lineage>
</organism>
<dbReference type="Gene3D" id="3.10.20.310">
    <property type="entry name" value="membrane protein fhac"/>
    <property type="match status" value="1"/>
</dbReference>
<dbReference type="AlphaFoldDB" id="A0A7V8NNR3"/>
<accession>A0A7V8NNR3</accession>
<dbReference type="EMBL" id="JACDQQ010000692">
    <property type="protein sequence ID" value="MBA0084743.1"/>
    <property type="molecule type" value="Genomic_DNA"/>
</dbReference>
<comment type="caution">
    <text evidence="1">The sequence shown here is derived from an EMBL/GenBank/DDBJ whole genome shotgun (WGS) entry which is preliminary data.</text>
</comment>
<evidence type="ECO:0000313" key="2">
    <source>
        <dbReference type="Proteomes" id="UP000567293"/>
    </source>
</evidence>
<reference evidence="1" key="1">
    <citation type="submission" date="2020-06" db="EMBL/GenBank/DDBJ databases">
        <title>Legume-microbial interactions unlock mineral nutrients during tropical forest succession.</title>
        <authorList>
            <person name="Epihov D.Z."/>
        </authorList>
    </citation>
    <scope>NUCLEOTIDE SEQUENCE [LARGE SCALE GENOMIC DNA]</scope>
    <source>
        <strain evidence="1">Pan2503</strain>
    </source>
</reference>
<dbReference type="Proteomes" id="UP000567293">
    <property type="component" value="Unassembled WGS sequence"/>
</dbReference>
<protein>
    <recommendedName>
        <fullName evidence="3">POTRA domain-containing protein</fullName>
    </recommendedName>
</protein>
<gene>
    <name evidence="1" type="ORF">HRJ53_07095</name>
</gene>
<proteinExistence type="predicted"/>